<dbReference type="PANTHER" id="PTHR30582">
    <property type="entry name" value="L,D-TRANSPEPTIDASE"/>
    <property type="match status" value="1"/>
</dbReference>
<evidence type="ECO:0000256" key="4">
    <source>
        <dbReference type="ARBA" id="ARBA00022679"/>
    </source>
</evidence>
<evidence type="ECO:0000256" key="10">
    <source>
        <dbReference type="SAM" id="SignalP"/>
    </source>
</evidence>
<proteinExistence type="inferred from homology"/>
<dbReference type="CDD" id="cd00118">
    <property type="entry name" value="LysM"/>
    <property type="match status" value="1"/>
</dbReference>
<evidence type="ECO:0000256" key="6">
    <source>
        <dbReference type="ARBA" id="ARBA00022960"/>
    </source>
</evidence>
<comment type="similarity">
    <text evidence="2">Belongs to the YkuD family.</text>
</comment>
<dbReference type="SUPFAM" id="SSF141523">
    <property type="entry name" value="L,D-transpeptidase catalytic domain-like"/>
    <property type="match status" value="1"/>
</dbReference>
<comment type="pathway">
    <text evidence="1 9">Cell wall biogenesis; peptidoglycan biosynthesis.</text>
</comment>
<dbReference type="GO" id="GO:0071972">
    <property type="term" value="F:peptidoglycan L,D-transpeptidase activity"/>
    <property type="evidence" value="ECO:0007669"/>
    <property type="project" value="TreeGrafter"/>
</dbReference>
<evidence type="ECO:0000256" key="5">
    <source>
        <dbReference type="ARBA" id="ARBA00022801"/>
    </source>
</evidence>
<dbReference type="Pfam" id="PF03734">
    <property type="entry name" value="YkuD"/>
    <property type="match status" value="1"/>
</dbReference>
<dbReference type="GO" id="GO:0005576">
    <property type="term" value="C:extracellular region"/>
    <property type="evidence" value="ECO:0007669"/>
    <property type="project" value="TreeGrafter"/>
</dbReference>
<dbReference type="InterPro" id="IPR005490">
    <property type="entry name" value="LD_TPept_cat_dom"/>
</dbReference>
<feature type="chain" id="PRO_5015668299" evidence="10">
    <location>
        <begin position="21"/>
        <end position="387"/>
    </location>
</feature>
<evidence type="ECO:0000256" key="2">
    <source>
        <dbReference type="ARBA" id="ARBA00005992"/>
    </source>
</evidence>
<dbReference type="InterPro" id="IPR038063">
    <property type="entry name" value="Transpep_catalytic_dom"/>
</dbReference>
<dbReference type="InterPro" id="IPR050979">
    <property type="entry name" value="LD-transpeptidase"/>
</dbReference>
<evidence type="ECO:0000256" key="3">
    <source>
        <dbReference type="ARBA" id="ARBA00022676"/>
    </source>
</evidence>
<accession>A0A2T4CZF4</accession>
<dbReference type="PANTHER" id="PTHR30582:SF24">
    <property type="entry name" value="L,D-TRANSPEPTIDASE ERFK_SRFK-RELATED"/>
    <property type="match status" value="1"/>
</dbReference>
<dbReference type="GO" id="GO:0071555">
    <property type="term" value="P:cell wall organization"/>
    <property type="evidence" value="ECO:0007669"/>
    <property type="project" value="UniProtKB-UniRule"/>
</dbReference>
<evidence type="ECO:0000256" key="8">
    <source>
        <dbReference type="ARBA" id="ARBA00023316"/>
    </source>
</evidence>
<dbReference type="Gene3D" id="2.40.440.10">
    <property type="entry name" value="L,D-transpeptidase catalytic domain-like"/>
    <property type="match status" value="1"/>
</dbReference>
<feature type="domain" description="L,D-TPase catalytic" evidence="11">
    <location>
        <begin position="93"/>
        <end position="232"/>
    </location>
</feature>
<dbReference type="GO" id="GO:0008360">
    <property type="term" value="P:regulation of cell shape"/>
    <property type="evidence" value="ECO:0007669"/>
    <property type="project" value="UniProtKB-UniRule"/>
</dbReference>
<protein>
    <submittedName>
        <fullName evidence="12">Peptigoglycan-binding protein LysM</fullName>
    </submittedName>
</protein>
<organism evidence="12">
    <name type="scientific">Pseudidiomarina aestuarii</name>
    <dbReference type="NCBI Taxonomy" id="624146"/>
    <lineage>
        <taxon>Bacteria</taxon>
        <taxon>Pseudomonadati</taxon>
        <taxon>Pseudomonadota</taxon>
        <taxon>Gammaproteobacteria</taxon>
        <taxon>Alteromonadales</taxon>
        <taxon>Idiomarinaceae</taxon>
        <taxon>Pseudidiomarina</taxon>
    </lineage>
</organism>
<feature type="signal peptide" evidence="10">
    <location>
        <begin position="1"/>
        <end position="20"/>
    </location>
</feature>
<evidence type="ECO:0000256" key="9">
    <source>
        <dbReference type="PROSITE-ProRule" id="PRU01373"/>
    </source>
</evidence>
<feature type="active site" description="Nucleophile" evidence="9">
    <location>
        <position position="208"/>
    </location>
</feature>
<keyword evidence="7 9" id="KW-0573">Peptidoglycan synthesis</keyword>
<comment type="caution">
    <text evidence="12">The sequence shown here is derived from an EMBL/GenBank/DDBJ whole genome shotgun (WGS) entry which is preliminary data.</text>
</comment>
<evidence type="ECO:0000256" key="1">
    <source>
        <dbReference type="ARBA" id="ARBA00004752"/>
    </source>
</evidence>
<feature type="active site" description="Proton donor/acceptor" evidence="9">
    <location>
        <position position="192"/>
    </location>
</feature>
<dbReference type="InterPro" id="IPR018392">
    <property type="entry name" value="LysM"/>
</dbReference>
<sequence>MISRLFIGLASGLLMLPVGATTFELADEEARVIGHNLIVYSRHEDTLLDIGRKFDMSYTDMVEANPNLDPWLPGDNQPVLIPNRFIIPDAPRKGVVINIPEMRLYYFLPKKGDQLQRVVTHPIGIGREGRDTPLGKLSIIQKRENPSWTPPESVRKEHAAAGDILPAVVPPGPDNPLGTRAMRLSNPSYLIHGTAKPYGVGLRVSSGCIRLYPEDVEHLYSLVSLNTQVNIIHQQYKAAVANGKLFLEAQKPIPEMYDGVSGNMTPMVMAVLNAQDTVLSEQDWPFAEEVVMTSNGVVKQLNQQEEKIVDNVWFVHGGLKLETGAKMRKALEDLNMQDKFWPLQKKAVDEVVVGPFDTLEAAREAADKISAAAGIPVWPAHLSEEMF</sequence>
<evidence type="ECO:0000259" key="11">
    <source>
        <dbReference type="PROSITE" id="PS52029"/>
    </source>
</evidence>
<dbReference type="GO" id="GO:0018104">
    <property type="term" value="P:peptidoglycan-protein cross-linking"/>
    <property type="evidence" value="ECO:0007669"/>
    <property type="project" value="TreeGrafter"/>
</dbReference>
<gene>
    <name evidence="12" type="ORF">C9940_00070</name>
</gene>
<keyword evidence="4" id="KW-0808">Transferase</keyword>
<keyword evidence="6 9" id="KW-0133">Cell shape</keyword>
<keyword evidence="3" id="KW-0328">Glycosyltransferase</keyword>
<dbReference type="AlphaFoldDB" id="A0A2T4CZF4"/>
<dbReference type="PROSITE" id="PS52029">
    <property type="entry name" value="LD_TPASE"/>
    <property type="match status" value="1"/>
</dbReference>
<dbReference type="EMBL" id="PYVN01000001">
    <property type="protein sequence ID" value="PTB86957.1"/>
    <property type="molecule type" value="Genomic_DNA"/>
</dbReference>
<evidence type="ECO:0000313" key="12">
    <source>
        <dbReference type="EMBL" id="PTB86957.1"/>
    </source>
</evidence>
<dbReference type="CDD" id="cd16913">
    <property type="entry name" value="YkuD_like"/>
    <property type="match status" value="1"/>
</dbReference>
<keyword evidence="10" id="KW-0732">Signal</keyword>
<dbReference type="GO" id="GO:0016757">
    <property type="term" value="F:glycosyltransferase activity"/>
    <property type="evidence" value="ECO:0007669"/>
    <property type="project" value="UniProtKB-KW"/>
</dbReference>
<name>A0A2T4CZF4_9GAMM</name>
<reference evidence="12" key="1">
    <citation type="submission" date="2018-03" db="EMBL/GenBank/DDBJ databases">
        <title>Cross-interface Injection: A General Nanoliter Liquid Handling Method Applied to Single Cells Genome Amplification Automated Nanoliter Liquid Handling Applied to Single Cell Multiple Displacement Amplification.</title>
        <authorList>
            <person name="Yun J."/>
            <person name="Xu P."/>
            <person name="Xu J."/>
            <person name="Dai X."/>
            <person name="Wang Y."/>
            <person name="Zheng X."/>
            <person name="Cao C."/>
            <person name="Yi Q."/>
            <person name="Zhu Y."/>
            <person name="Wang L."/>
            <person name="Dong Z."/>
            <person name="Huang Y."/>
            <person name="Huang L."/>
            <person name="Du W."/>
        </authorList>
    </citation>
    <scope>NUCLEOTIDE SEQUENCE [LARGE SCALE GENOMIC DNA]</scope>
    <source>
        <strain evidence="12">Z-D3-2</strain>
    </source>
</reference>
<keyword evidence="5" id="KW-0378">Hydrolase</keyword>
<keyword evidence="8 9" id="KW-0961">Cell wall biogenesis/degradation</keyword>
<dbReference type="UniPathway" id="UPA00219"/>
<evidence type="ECO:0000256" key="7">
    <source>
        <dbReference type="ARBA" id="ARBA00022984"/>
    </source>
</evidence>